<feature type="compositionally biased region" description="Polar residues" evidence="1">
    <location>
        <begin position="1695"/>
        <end position="1709"/>
    </location>
</feature>
<reference evidence="4 5" key="1">
    <citation type="submission" date="2018-03" db="EMBL/GenBank/DDBJ databases">
        <title>Whole genome sequencing of Histamine producing bacteria.</title>
        <authorList>
            <person name="Butler K."/>
        </authorList>
    </citation>
    <scope>NUCLEOTIDE SEQUENCE [LARGE SCALE GENOMIC DNA]</scope>
    <source>
        <strain evidence="4 5">BS2</strain>
    </source>
</reference>
<feature type="region of interest" description="Disordered" evidence="1">
    <location>
        <begin position="1668"/>
        <end position="1755"/>
    </location>
</feature>
<evidence type="ECO:0000259" key="3">
    <source>
        <dbReference type="Pfam" id="PF07916"/>
    </source>
</evidence>
<organism evidence="4 5">
    <name type="scientific">Photobacterium aquimaris</name>
    <dbReference type="NCBI Taxonomy" id="512643"/>
    <lineage>
        <taxon>Bacteria</taxon>
        <taxon>Pseudomonadati</taxon>
        <taxon>Pseudomonadota</taxon>
        <taxon>Gammaproteobacteria</taxon>
        <taxon>Vibrionales</taxon>
        <taxon>Vibrionaceae</taxon>
        <taxon>Photobacterium</taxon>
    </lineage>
</organism>
<feature type="region of interest" description="Disordered" evidence="1">
    <location>
        <begin position="1352"/>
        <end position="1401"/>
    </location>
</feature>
<name>A0A2T3IER5_9GAMM</name>
<feature type="region of interest" description="Disordered" evidence="1">
    <location>
        <begin position="844"/>
        <end position="872"/>
    </location>
</feature>
<dbReference type="Proteomes" id="UP000240254">
    <property type="component" value="Unassembled WGS sequence"/>
</dbReference>
<dbReference type="Pfam" id="PF07916">
    <property type="entry name" value="TraG_N"/>
    <property type="match status" value="1"/>
</dbReference>
<sequence length="1755" mass="185904">MPTLFTIYTSGNFELMDSIFLYLQHAFQDGGPFDVKGFGPSVFVILMFFAGAVKGLMEKGTPDFVSPFKGLLFYLIMVANTTSVNLESRVTGQAATFDDIPVAFVIGGAVASNIPDAILAGISSISRYPSEVTNGDGGYVDAYRSMIKQDAVIATSPLISGLGAPTTNDLNKSLDNYIKDCVEKDMALQVNQDVFLADLRSSTDPWSRMMVNSPSWYTQLKLNTPTFNLYSCRDAYTKLSHQFNNTSSAFKAELDAVLELNNINISNINRTMNTIGSGSLDAFQLQVNSFIDYRLGLVAKGLTTNSPLSQYYDGIEFQAREKRILSMTGDANLWMEMGPVITTVIEALIWFLAPIMSLVMLSGSGHMILFKYFKFIVVVGCFPIVGAFISMYMDWSISNLFQPSAMGNEIWSNGYINNFYTSAASYVAIGSYLTAAIPMISYALVSGSDYMISSLAAKMGSTAHVDTSAVAPSIATASTGGVYKFGNSEQRVTESGNTASITSSIKDINGPVLSAVSATQSALGTSLQNTTSQMKVSESSASKQAQQIYSNVLQGSTSQSSNSSFIAGLSSNEQSLINTVNAVSDATGVDKGTVLNGMFRYMASATAEGGAATPGTKGIPPVPMLRDIAKLAVKAGIGVNGSAGKTISEGDYKKVQNALTTQGTRGSGKGATLQDSKGSSWMAGLNTNNGFTRNGQDAISHIRKYSESSARAEALQTAVNTTNGISSPVSTDFTRANGNEAWADKVISGTHLGGSPLTDQQISNRSQKVDEYNAQYHNNGNRGLAAARLFMDDFKTLEGDLAASTTVGETAQHFGKMSNMLQVAGKDLGDQNLDRMSQNMSKVATSLGQTESRHTKVDRGGAPTEGQVNSGYTDAKVSANTGIQNAKVGSNKYDRATVESQHNDNKTDVNNGHDTNYKSAVVNNGQSDSVDSVKKAGARVESDVGSVKPILDTVNEHSSNVAGMFEQTPQEKVIAASKLPSTMSQVLAMSTPEQIKSIVGGVSPTATPNDRAAAVATYSATYGEGGVKERLSELNSNPIPENKAERDYLNHQLTNANNVFGSIANSNPEKLNQIKAVANALDTGLITEKEANTYLKASSNSSAIKPLEYSSAAETAKKLENEYGTGSTFISSDILASRNDSDVVAGKNTYLKQPDSHVPLNQEALESRNGIANAALSYSPTVGQQRLHEQFKNGSSSFDGMVNEIVTNTVNDPSSHGHDFDNLRSYLTDMKQSIPSSNTVAHDYIDSNLSKLDDANSQMVYGNTANNPQATSIQQFPPGEAMKIHTTPPQSTITLEDYVGNESEYKVLSRDENATYLQNRESGKYYSLSQDKGNFTGLFFGYQDLDEVKATDIPNAGRGQPEVSDNVSPNSAVTPTLSGSGTENDHKSPLPAYTTGNNLSNNLDLTKQSIIEGKSLTSSSPRQPQSESNSAGGSTNIAKTDANNQTAVTVAPVAPVQTANVNSNHVPDVAPTQTANVNSNHASDVAPVQTANVDSNHASDVTPVQTANVDSNHASDVAPVQTANVDSNHVPDVAPTQTANVDSNHLPDVAPTQTANVDSNHAPDVAPVQKANVDSNHASDVAPVQTANVDSNHASGVAPVQTANVDSNHAPDVAPVQTANVDSNHAPDVAPVQTANVDSNHAPDVAPVQTANVDSNHVPDVAPVQTANVDSNHAPDVEPTQTANVDGNHVPDVAPTQTTTYARTDQPRQNYEEAINPSFIGDGTQSPMDADQGYASSMVDGKGSPMDPDSDVSVS</sequence>
<protein>
    <recommendedName>
        <fullName evidence="3">TraG N-terminal Proteobacteria domain-containing protein</fullName>
    </recommendedName>
</protein>
<feature type="region of interest" description="Disordered" evidence="1">
    <location>
        <begin position="1414"/>
        <end position="1438"/>
    </location>
</feature>
<feature type="transmembrane region" description="Helical" evidence="2">
    <location>
        <begin position="340"/>
        <end position="361"/>
    </location>
</feature>
<evidence type="ECO:0000256" key="2">
    <source>
        <dbReference type="SAM" id="Phobius"/>
    </source>
</evidence>
<keyword evidence="2" id="KW-1133">Transmembrane helix</keyword>
<feature type="compositionally biased region" description="Low complexity" evidence="1">
    <location>
        <begin position="1744"/>
        <end position="1755"/>
    </location>
</feature>
<feature type="domain" description="TraG N-terminal Proteobacteria" evidence="3">
    <location>
        <begin position="6"/>
        <end position="465"/>
    </location>
</feature>
<keyword evidence="2" id="KW-0812">Transmembrane</keyword>
<dbReference type="EMBL" id="PYMK01000035">
    <property type="protein sequence ID" value="PSU22949.1"/>
    <property type="molecule type" value="Genomic_DNA"/>
</dbReference>
<dbReference type="RefSeq" id="WP_107204635.1">
    <property type="nucleotide sequence ID" value="NZ_PYMK01000035.1"/>
</dbReference>
<gene>
    <name evidence="4" type="ORF">CTM88_20075</name>
</gene>
<proteinExistence type="predicted"/>
<feature type="transmembrane region" description="Helical" evidence="2">
    <location>
        <begin position="373"/>
        <end position="393"/>
    </location>
</feature>
<evidence type="ECO:0000313" key="4">
    <source>
        <dbReference type="EMBL" id="PSU22949.1"/>
    </source>
</evidence>
<evidence type="ECO:0000313" key="5">
    <source>
        <dbReference type="Proteomes" id="UP000240254"/>
    </source>
</evidence>
<dbReference type="InterPro" id="IPR012931">
    <property type="entry name" value="TraG_N_Proteobacteria"/>
</dbReference>
<accession>A0A2T3IER5</accession>
<comment type="caution">
    <text evidence="4">The sequence shown here is derived from an EMBL/GenBank/DDBJ whole genome shotgun (WGS) entry which is preliminary data.</text>
</comment>
<evidence type="ECO:0000256" key="1">
    <source>
        <dbReference type="SAM" id="MobiDB-lite"/>
    </source>
</evidence>
<keyword evidence="2" id="KW-0472">Membrane</keyword>
<feature type="compositionally biased region" description="Polar residues" evidence="1">
    <location>
        <begin position="1363"/>
        <end position="1382"/>
    </location>
</feature>